<accession>A0A7X2LCP8</accession>
<keyword evidence="1" id="KW-0472">Membrane</keyword>
<gene>
    <name evidence="2" type="ORF">GJQ57_17890</name>
</gene>
<keyword evidence="1" id="KW-0812">Transmembrane</keyword>
<dbReference type="InterPro" id="IPR010266">
    <property type="entry name" value="NnrS"/>
</dbReference>
<feature type="transmembrane region" description="Helical" evidence="1">
    <location>
        <begin position="371"/>
        <end position="388"/>
    </location>
</feature>
<feature type="transmembrane region" description="Helical" evidence="1">
    <location>
        <begin position="128"/>
        <end position="149"/>
    </location>
</feature>
<keyword evidence="1" id="KW-1133">Transmembrane helix</keyword>
<proteinExistence type="predicted"/>
<reference evidence="2 3" key="1">
    <citation type="submission" date="2019-11" db="EMBL/GenBank/DDBJ databases">
        <title>Phenotypic characterization of an OXA-22 and OXA-60 co-producing Ralstonia pickettii clinical strain.</title>
        <authorList>
            <person name="He F."/>
        </authorList>
    </citation>
    <scope>NUCLEOTIDE SEQUENCE [LARGE SCALE GENOMIC DNA]</scope>
    <source>
        <strain evidence="2 3">PSLESD1</strain>
    </source>
</reference>
<sequence length="404" mass="42069">MPRQAPVLTIGKPDPASRASYTGLAVFALGFRPFYLLAAAFAALGMALWAALLLGVLPSTEGPATMAPLFWHAHEMVFGFAAAVVVGFLFTAGKNWTGLQTPQGAPLAALAGLWLAARVLMWTGPVPLAAAADVAFLPACGVAFLRILLRAKNTRNYGLSIALLVLGAVNAAFHAALALGAPPAALRCLDAAAGLVCLFVTVIGGRVIPMFTANAVPGVHVRRVGWAERAIVPATVLAVLMLATPLQGLVPAIVFAAAAVVQGVRWAGWDSRRTLRTPIVSILHVAYAFLPIGFVMLAAAALGCGDRSTALHALTAGAIGGAIVAMITRTALGHTGRMLRTGRTEHFAYAAIALAALVRVAGPPLLPREVWIGGAGMLWMAAFVAYLWRYTPWLMAPRADGREG</sequence>
<name>A0A7X2LCP8_RALPI</name>
<feature type="transmembrane region" description="Helical" evidence="1">
    <location>
        <begin position="191"/>
        <end position="212"/>
    </location>
</feature>
<feature type="transmembrane region" description="Helical" evidence="1">
    <location>
        <begin position="161"/>
        <end position="179"/>
    </location>
</feature>
<dbReference type="Pfam" id="PF05940">
    <property type="entry name" value="NnrS"/>
    <property type="match status" value="1"/>
</dbReference>
<feature type="transmembrane region" description="Helical" evidence="1">
    <location>
        <begin position="34"/>
        <end position="57"/>
    </location>
</feature>
<evidence type="ECO:0000313" key="2">
    <source>
        <dbReference type="EMBL" id="MRT00518.1"/>
    </source>
</evidence>
<evidence type="ECO:0000256" key="1">
    <source>
        <dbReference type="SAM" id="Phobius"/>
    </source>
</evidence>
<dbReference type="RefSeq" id="WP_154207754.1">
    <property type="nucleotide sequence ID" value="NZ_WJYN01000007.1"/>
</dbReference>
<feature type="transmembrane region" description="Helical" evidence="1">
    <location>
        <begin position="279"/>
        <end position="303"/>
    </location>
</feature>
<protein>
    <submittedName>
        <fullName evidence="2">Short-chain dehydrogenase</fullName>
    </submittedName>
</protein>
<feature type="transmembrane region" description="Helical" evidence="1">
    <location>
        <begin position="104"/>
        <end position="122"/>
    </location>
</feature>
<feature type="transmembrane region" description="Helical" evidence="1">
    <location>
        <begin position="347"/>
        <end position="365"/>
    </location>
</feature>
<feature type="transmembrane region" description="Helical" evidence="1">
    <location>
        <begin position="249"/>
        <end position="267"/>
    </location>
</feature>
<dbReference type="Proteomes" id="UP000441032">
    <property type="component" value="Unassembled WGS sequence"/>
</dbReference>
<organism evidence="2 3">
    <name type="scientific">Ralstonia pickettii</name>
    <name type="common">Burkholderia pickettii</name>
    <dbReference type="NCBI Taxonomy" id="329"/>
    <lineage>
        <taxon>Bacteria</taxon>
        <taxon>Pseudomonadati</taxon>
        <taxon>Pseudomonadota</taxon>
        <taxon>Betaproteobacteria</taxon>
        <taxon>Burkholderiales</taxon>
        <taxon>Burkholderiaceae</taxon>
        <taxon>Ralstonia</taxon>
    </lineage>
</organism>
<feature type="transmembrane region" description="Helical" evidence="1">
    <location>
        <begin position="224"/>
        <end position="243"/>
    </location>
</feature>
<feature type="transmembrane region" description="Helical" evidence="1">
    <location>
        <begin position="69"/>
        <end position="92"/>
    </location>
</feature>
<dbReference type="AlphaFoldDB" id="A0A7X2LCP8"/>
<dbReference type="EMBL" id="WJYN01000007">
    <property type="protein sequence ID" value="MRT00518.1"/>
    <property type="molecule type" value="Genomic_DNA"/>
</dbReference>
<feature type="transmembrane region" description="Helical" evidence="1">
    <location>
        <begin position="309"/>
        <end position="327"/>
    </location>
</feature>
<comment type="caution">
    <text evidence="2">The sequence shown here is derived from an EMBL/GenBank/DDBJ whole genome shotgun (WGS) entry which is preliminary data.</text>
</comment>
<evidence type="ECO:0000313" key="3">
    <source>
        <dbReference type="Proteomes" id="UP000441032"/>
    </source>
</evidence>